<evidence type="ECO:0000256" key="8">
    <source>
        <dbReference type="SAM" id="Phobius"/>
    </source>
</evidence>
<evidence type="ECO:0000256" key="4">
    <source>
        <dbReference type="ARBA" id="ARBA00022692"/>
    </source>
</evidence>
<evidence type="ECO:0000256" key="2">
    <source>
        <dbReference type="ARBA" id="ARBA00005811"/>
    </source>
</evidence>
<evidence type="ECO:0000256" key="1">
    <source>
        <dbReference type="ARBA" id="ARBA00004162"/>
    </source>
</evidence>
<evidence type="ECO:0000256" key="7">
    <source>
        <dbReference type="RuleBase" id="RU003879"/>
    </source>
</evidence>
<dbReference type="Proteomes" id="UP000654401">
    <property type="component" value="Unassembled WGS sequence"/>
</dbReference>
<dbReference type="InterPro" id="IPR003400">
    <property type="entry name" value="ExbD"/>
</dbReference>
<keyword evidence="7" id="KW-0813">Transport</keyword>
<evidence type="ECO:0000313" key="9">
    <source>
        <dbReference type="EMBL" id="MBC8520241.1"/>
    </source>
</evidence>
<dbReference type="AlphaFoldDB" id="A0A8J6NY22"/>
<dbReference type="Gene3D" id="3.30.420.270">
    <property type="match status" value="1"/>
</dbReference>
<keyword evidence="5 8" id="KW-1133">Transmembrane helix</keyword>
<accession>A0A8J6NY22</accession>
<evidence type="ECO:0000256" key="6">
    <source>
        <dbReference type="ARBA" id="ARBA00023136"/>
    </source>
</evidence>
<dbReference type="GO" id="GO:0015031">
    <property type="term" value="P:protein transport"/>
    <property type="evidence" value="ECO:0007669"/>
    <property type="project" value="UniProtKB-KW"/>
</dbReference>
<dbReference type="GO" id="GO:0005886">
    <property type="term" value="C:plasma membrane"/>
    <property type="evidence" value="ECO:0007669"/>
    <property type="project" value="UniProtKB-SubCell"/>
</dbReference>
<protein>
    <submittedName>
        <fullName evidence="9">Biopolymer transporter ExbD</fullName>
    </submittedName>
</protein>
<dbReference type="EMBL" id="JACNFK010000035">
    <property type="protein sequence ID" value="MBC8520241.1"/>
    <property type="molecule type" value="Genomic_DNA"/>
</dbReference>
<keyword evidence="4 7" id="KW-0812">Transmembrane</keyword>
<comment type="similarity">
    <text evidence="2 7">Belongs to the ExbD/TolR family.</text>
</comment>
<organism evidence="9 10">
    <name type="scientific">Candidatus Thiopontia autotrophica</name>
    <dbReference type="NCBI Taxonomy" id="2841688"/>
    <lineage>
        <taxon>Bacteria</taxon>
        <taxon>Pseudomonadati</taxon>
        <taxon>Pseudomonadota</taxon>
        <taxon>Gammaproteobacteria</taxon>
        <taxon>Candidatus Thiopontia</taxon>
    </lineage>
</organism>
<gene>
    <name evidence="9" type="ORF">H8D24_07535</name>
</gene>
<feature type="transmembrane region" description="Helical" evidence="8">
    <location>
        <begin position="14"/>
        <end position="33"/>
    </location>
</feature>
<evidence type="ECO:0000256" key="5">
    <source>
        <dbReference type="ARBA" id="ARBA00022989"/>
    </source>
</evidence>
<comment type="caution">
    <text evidence="9">The sequence shown here is derived from an EMBL/GenBank/DDBJ whole genome shotgun (WGS) entry which is preliminary data.</text>
</comment>
<name>A0A8J6NY22_9GAMM</name>
<evidence type="ECO:0000313" key="10">
    <source>
        <dbReference type="Proteomes" id="UP000654401"/>
    </source>
</evidence>
<sequence length="132" mass="14781">MQFNAAGYQSKRRWLSLTSLIDIVFLLLIFFMLTTSFSQQRKLSLDIPAEKGEGNSAWQGASLVRIHEGGRIDFNGREVNAEQLAAKANQLLQKRPNSRFIVRPDADLPLQQVVVVMDQLRAGGANLVSLIR</sequence>
<dbReference type="PANTHER" id="PTHR30558">
    <property type="entry name" value="EXBD MEMBRANE COMPONENT OF PMF-DRIVEN MACROMOLECULE IMPORT SYSTEM"/>
    <property type="match status" value="1"/>
</dbReference>
<dbReference type="Pfam" id="PF02472">
    <property type="entry name" value="ExbD"/>
    <property type="match status" value="1"/>
</dbReference>
<proteinExistence type="inferred from homology"/>
<keyword evidence="7" id="KW-0653">Protein transport</keyword>
<comment type="subcellular location">
    <subcellularLocation>
        <location evidence="1">Cell membrane</location>
        <topology evidence="1">Single-pass membrane protein</topology>
    </subcellularLocation>
    <subcellularLocation>
        <location evidence="7">Cell membrane</location>
        <topology evidence="7">Single-pass type II membrane protein</topology>
    </subcellularLocation>
</comment>
<keyword evidence="6 8" id="KW-0472">Membrane</keyword>
<evidence type="ECO:0000256" key="3">
    <source>
        <dbReference type="ARBA" id="ARBA00022475"/>
    </source>
</evidence>
<keyword evidence="3" id="KW-1003">Cell membrane</keyword>
<reference evidence="9 10" key="1">
    <citation type="submission" date="2020-08" db="EMBL/GenBank/DDBJ databases">
        <title>Bridging the membrane lipid divide: bacteria of the FCB group superphylum have the potential to synthesize archaeal ether lipids.</title>
        <authorList>
            <person name="Villanueva L."/>
            <person name="Von Meijenfeldt F.A.B."/>
            <person name="Westbye A.B."/>
            <person name="Yadav S."/>
            <person name="Hopmans E.C."/>
            <person name="Dutilh B.E."/>
            <person name="Sinninghe Damste J.S."/>
        </authorList>
    </citation>
    <scope>NUCLEOTIDE SEQUENCE [LARGE SCALE GENOMIC DNA]</scope>
    <source>
        <strain evidence="9">NIOZ-UU100</strain>
    </source>
</reference>
<dbReference type="GO" id="GO:0022857">
    <property type="term" value="F:transmembrane transporter activity"/>
    <property type="evidence" value="ECO:0007669"/>
    <property type="project" value="InterPro"/>
</dbReference>